<proteinExistence type="predicted"/>
<organism evidence="1 2">
    <name type="scientific">Actinomadura mexicana</name>
    <dbReference type="NCBI Taxonomy" id="134959"/>
    <lineage>
        <taxon>Bacteria</taxon>
        <taxon>Bacillati</taxon>
        <taxon>Actinomycetota</taxon>
        <taxon>Actinomycetes</taxon>
        <taxon>Streptosporangiales</taxon>
        <taxon>Thermomonosporaceae</taxon>
        <taxon>Actinomadura</taxon>
    </lineage>
</organism>
<sequence>MPEALRLLFMTGRDGQPASEVFAGDGASLYLGHPGLRAGDTVMVFDVPRPVWTEHRASLLTVRTVMRSTSEVAYAEAYADPHSPGKGLRPAVGHRARVLRDRVVVADGLTIGHCPERRAADQVMRFIARSGGTRTGLTVFDIGLAFPDLRARDQIEVYQVVPADGQRHSG</sequence>
<dbReference type="Proteomes" id="UP000198420">
    <property type="component" value="Unassembled WGS sequence"/>
</dbReference>
<protein>
    <submittedName>
        <fullName evidence="1">Uncharacterized protein</fullName>
    </submittedName>
</protein>
<dbReference type="OrthoDB" id="3465681at2"/>
<dbReference type="RefSeq" id="WP_089310700.1">
    <property type="nucleotide sequence ID" value="NZ_FZNP01000002.1"/>
</dbReference>
<name>A0A238VWD1_9ACTN</name>
<evidence type="ECO:0000313" key="2">
    <source>
        <dbReference type="Proteomes" id="UP000198420"/>
    </source>
</evidence>
<dbReference type="EMBL" id="FZNP01000002">
    <property type="protein sequence ID" value="SNR38642.1"/>
    <property type="molecule type" value="Genomic_DNA"/>
</dbReference>
<accession>A0A238VWD1</accession>
<gene>
    <name evidence="1" type="ORF">SAMN06265355_102466</name>
</gene>
<keyword evidence="2" id="KW-1185">Reference proteome</keyword>
<dbReference type="AlphaFoldDB" id="A0A238VWD1"/>
<evidence type="ECO:0000313" key="1">
    <source>
        <dbReference type="EMBL" id="SNR38642.1"/>
    </source>
</evidence>
<reference evidence="2" key="1">
    <citation type="submission" date="2017-06" db="EMBL/GenBank/DDBJ databases">
        <authorList>
            <person name="Varghese N."/>
            <person name="Submissions S."/>
        </authorList>
    </citation>
    <scope>NUCLEOTIDE SEQUENCE [LARGE SCALE GENOMIC DNA]</scope>
    <source>
        <strain evidence="2">DSM 44485</strain>
    </source>
</reference>